<feature type="region of interest" description="Disordered" evidence="11">
    <location>
        <begin position="209"/>
        <end position="234"/>
    </location>
</feature>
<keyword evidence="4" id="KW-0479">Metal-binding</keyword>
<dbReference type="SUPFAM" id="SSF52540">
    <property type="entry name" value="P-loop containing nucleoside triphosphate hydrolases"/>
    <property type="match status" value="1"/>
</dbReference>
<evidence type="ECO:0000256" key="8">
    <source>
        <dbReference type="ARBA" id="ARBA00023210"/>
    </source>
</evidence>
<evidence type="ECO:0000259" key="12">
    <source>
        <dbReference type="PROSITE" id="PS51706"/>
    </source>
</evidence>
<evidence type="ECO:0000256" key="10">
    <source>
        <dbReference type="HAMAP-Rule" id="MF_00321"/>
    </source>
</evidence>
<dbReference type="GO" id="GO:0005525">
    <property type="term" value="F:GTP binding"/>
    <property type="evidence" value="ECO:0007669"/>
    <property type="project" value="UniProtKB-UniRule"/>
</dbReference>
<dbReference type="AlphaFoldDB" id="A0A6I1EVH4"/>
<keyword evidence="8 10" id="KW-0717">Septation</keyword>
<evidence type="ECO:0000256" key="4">
    <source>
        <dbReference type="ARBA" id="ARBA00022723"/>
    </source>
</evidence>
<keyword evidence="9 10" id="KW-0131">Cell cycle</keyword>
<sequence>MSLFDSARFQISAAKLSGLPTSIEPEIAFAGRSNAGKSTTINVITRKTRLAFASKTPGRTQLINFFELSRKTPDGKSRETVGRLVDLPGYGFAKANESVRGSWSDLVGGYIAGRRQLAGLVIVMDSRRPFMPTDEWLIDFMRGRPEVRQLWLLNKCDQIKNMERRQTLRKAEERAAAFGPQVSVQFFSGLKREGVDQLIETLESWLPAPASAAPAAEGENTSSVRSDISGTNER</sequence>
<comment type="cofactor">
    <cofactor evidence="1">
        <name>Mg(2+)</name>
        <dbReference type="ChEBI" id="CHEBI:18420"/>
    </cofactor>
</comment>
<keyword evidence="6" id="KW-0460">Magnesium</keyword>
<dbReference type="EMBL" id="WEHX01000004">
    <property type="protein sequence ID" value="KAB7662844.1"/>
    <property type="molecule type" value="Genomic_DNA"/>
</dbReference>
<keyword evidence="7 10" id="KW-0342">GTP-binding</keyword>
<keyword evidence="5 10" id="KW-0547">Nucleotide-binding</keyword>
<evidence type="ECO:0000313" key="14">
    <source>
        <dbReference type="Proteomes" id="UP000430564"/>
    </source>
</evidence>
<evidence type="ECO:0000256" key="11">
    <source>
        <dbReference type="SAM" id="MobiDB-lite"/>
    </source>
</evidence>
<dbReference type="GO" id="GO:0000917">
    <property type="term" value="P:division septum assembly"/>
    <property type="evidence" value="ECO:0007669"/>
    <property type="project" value="UniProtKB-KW"/>
</dbReference>
<evidence type="ECO:0000256" key="5">
    <source>
        <dbReference type="ARBA" id="ARBA00022741"/>
    </source>
</evidence>
<dbReference type="GO" id="GO:0046872">
    <property type="term" value="F:metal ion binding"/>
    <property type="evidence" value="ECO:0007669"/>
    <property type="project" value="UniProtKB-KW"/>
</dbReference>
<evidence type="ECO:0000256" key="9">
    <source>
        <dbReference type="ARBA" id="ARBA00023306"/>
    </source>
</evidence>
<comment type="similarity">
    <text evidence="2 10">Belongs to the TRAFAC class TrmE-Era-EngA-EngB-Septin-like GTPase superfamily. EngB GTPase family.</text>
</comment>
<comment type="caution">
    <text evidence="13">The sequence shown here is derived from an EMBL/GenBank/DDBJ whole genome shotgun (WGS) entry which is preliminary data.</text>
</comment>
<evidence type="ECO:0000256" key="3">
    <source>
        <dbReference type="ARBA" id="ARBA00022618"/>
    </source>
</evidence>
<organism evidence="13 14">
    <name type="scientific">Sutterella seckii</name>
    <dbReference type="NCBI Taxonomy" id="1944635"/>
    <lineage>
        <taxon>Bacteria</taxon>
        <taxon>Pseudomonadati</taxon>
        <taxon>Pseudomonadota</taxon>
        <taxon>Betaproteobacteria</taxon>
        <taxon>Burkholderiales</taxon>
        <taxon>Sutterellaceae</taxon>
        <taxon>Sutterella</taxon>
    </lineage>
</organism>
<evidence type="ECO:0000313" key="13">
    <source>
        <dbReference type="EMBL" id="KAB7662844.1"/>
    </source>
</evidence>
<name>A0A6I1EVH4_9BURK</name>
<feature type="compositionally biased region" description="Polar residues" evidence="11">
    <location>
        <begin position="219"/>
        <end position="234"/>
    </location>
</feature>
<dbReference type="HAMAP" id="MF_00321">
    <property type="entry name" value="GTPase_EngB"/>
    <property type="match status" value="1"/>
</dbReference>
<gene>
    <name evidence="10" type="primary">engB</name>
    <name evidence="13" type="ORF">GBM95_01855</name>
</gene>
<proteinExistence type="inferred from homology"/>
<dbReference type="NCBIfam" id="TIGR03598">
    <property type="entry name" value="GTPase_YsxC"/>
    <property type="match status" value="1"/>
</dbReference>
<dbReference type="CDD" id="cd01876">
    <property type="entry name" value="YihA_EngB"/>
    <property type="match status" value="1"/>
</dbReference>
<comment type="function">
    <text evidence="10">Necessary for normal cell division and for the maintenance of normal septation.</text>
</comment>
<dbReference type="InterPro" id="IPR030393">
    <property type="entry name" value="G_ENGB_dom"/>
</dbReference>
<dbReference type="RefSeq" id="WP_152157520.1">
    <property type="nucleotide sequence ID" value="NZ_WEHX01000004.1"/>
</dbReference>
<feature type="domain" description="EngB-type G" evidence="12">
    <location>
        <begin position="23"/>
        <end position="208"/>
    </location>
</feature>
<evidence type="ECO:0000256" key="7">
    <source>
        <dbReference type="ARBA" id="ARBA00023134"/>
    </source>
</evidence>
<dbReference type="PROSITE" id="PS51706">
    <property type="entry name" value="G_ENGB"/>
    <property type="match status" value="1"/>
</dbReference>
<dbReference type="InterPro" id="IPR027417">
    <property type="entry name" value="P-loop_NTPase"/>
</dbReference>
<keyword evidence="3 10" id="KW-0132">Cell division</keyword>
<dbReference type="Proteomes" id="UP000430564">
    <property type="component" value="Unassembled WGS sequence"/>
</dbReference>
<dbReference type="InterPro" id="IPR019987">
    <property type="entry name" value="GTP-bd_ribosome_bio_YsxC"/>
</dbReference>
<dbReference type="OrthoDB" id="9804921at2"/>
<dbReference type="Gene3D" id="3.40.50.300">
    <property type="entry name" value="P-loop containing nucleotide triphosphate hydrolases"/>
    <property type="match status" value="1"/>
</dbReference>
<reference evidence="13 14" key="1">
    <citation type="submission" date="2019-10" db="EMBL/GenBank/DDBJ databases">
        <title>Genome diversity of Sutterella seckii.</title>
        <authorList>
            <person name="Chaplin A.V."/>
            <person name="Sokolova S.R."/>
            <person name="Mosin K.A."/>
            <person name="Ivanova E.L."/>
            <person name="Kochetkova T.O."/>
            <person name="Goltsov A.Y."/>
            <person name="Trofimov D.Y."/>
            <person name="Efimov B.A."/>
        </authorList>
    </citation>
    <scope>NUCLEOTIDE SEQUENCE [LARGE SCALE GENOMIC DNA]</scope>
    <source>
        <strain evidence="13 14">ASD393</strain>
    </source>
</reference>
<dbReference type="PANTHER" id="PTHR11649:SF13">
    <property type="entry name" value="ENGB-TYPE G DOMAIN-CONTAINING PROTEIN"/>
    <property type="match status" value="1"/>
</dbReference>
<evidence type="ECO:0000256" key="6">
    <source>
        <dbReference type="ARBA" id="ARBA00022842"/>
    </source>
</evidence>
<protein>
    <recommendedName>
        <fullName evidence="10">Probable GTP-binding protein EngB</fullName>
    </recommendedName>
</protein>
<evidence type="ECO:0000256" key="1">
    <source>
        <dbReference type="ARBA" id="ARBA00001946"/>
    </source>
</evidence>
<dbReference type="Pfam" id="PF01926">
    <property type="entry name" value="MMR_HSR1"/>
    <property type="match status" value="1"/>
</dbReference>
<dbReference type="GO" id="GO:0005829">
    <property type="term" value="C:cytosol"/>
    <property type="evidence" value="ECO:0007669"/>
    <property type="project" value="TreeGrafter"/>
</dbReference>
<dbReference type="InterPro" id="IPR006073">
    <property type="entry name" value="GTP-bd"/>
</dbReference>
<evidence type="ECO:0000256" key="2">
    <source>
        <dbReference type="ARBA" id="ARBA00009638"/>
    </source>
</evidence>
<accession>A0A6I1EVH4</accession>
<dbReference type="PANTHER" id="PTHR11649">
    <property type="entry name" value="MSS1/TRME-RELATED GTP-BINDING PROTEIN"/>
    <property type="match status" value="1"/>
</dbReference>